<proteinExistence type="predicted"/>
<dbReference type="Proteomes" id="UP001497623">
    <property type="component" value="Unassembled WGS sequence"/>
</dbReference>
<evidence type="ECO:0000259" key="2">
    <source>
        <dbReference type="Pfam" id="PF14918"/>
    </source>
</evidence>
<keyword evidence="5" id="KW-1185">Reference proteome</keyword>
<dbReference type="PANTHER" id="PTHR14382:SF1">
    <property type="entry name" value="MDM2-BINDING PROTEIN"/>
    <property type="match status" value="1"/>
</dbReference>
<evidence type="ECO:0000313" key="5">
    <source>
        <dbReference type="Proteomes" id="UP001497623"/>
    </source>
</evidence>
<organism evidence="4 5">
    <name type="scientific">Meganyctiphanes norvegica</name>
    <name type="common">Northern krill</name>
    <name type="synonym">Thysanopoda norvegica</name>
    <dbReference type="NCBI Taxonomy" id="48144"/>
    <lineage>
        <taxon>Eukaryota</taxon>
        <taxon>Metazoa</taxon>
        <taxon>Ecdysozoa</taxon>
        <taxon>Arthropoda</taxon>
        <taxon>Crustacea</taxon>
        <taxon>Multicrustacea</taxon>
        <taxon>Malacostraca</taxon>
        <taxon>Eumalacostraca</taxon>
        <taxon>Eucarida</taxon>
        <taxon>Euphausiacea</taxon>
        <taxon>Euphausiidae</taxon>
        <taxon>Meganyctiphanes</taxon>
    </lineage>
</organism>
<feature type="domain" description="MDN2-binding protein C-terminal" evidence="3">
    <location>
        <begin position="553"/>
        <end position="800"/>
    </location>
</feature>
<name>A0AAV2PUE5_MEGNR</name>
<dbReference type="GO" id="GO:0034501">
    <property type="term" value="P:protein localization to kinetochore"/>
    <property type="evidence" value="ECO:0007669"/>
    <property type="project" value="TreeGrafter"/>
</dbReference>
<feature type="region of interest" description="Disordered" evidence="1">
    <location>
        <begin position="616"/>
        <end position="732"/>
    </location>
</feature>
<reference evidence="4 5" key="1">
    <citation type="submission" date="2024-05" db="EMBL/GenBank/DDBJ databases">
        <authorList>
            <person name="Wallberg A."/>
        </authorList>
    </citation>
    <scope>NUCLEOTIDE SEQUENCE [LARGE SCALE GENOMIC DNA]</scope>
</reference>
<sequence length="810" mass="90053">ERNNVFYNNELGQAINFLKEKSSSAPCGLQHVRLVSVVVSGSEAEDSSNDGVTHTEWLDWRDDDEAFSKAIQHNLQEEDNEEHDKFRYNDFFLVAEALHKVADSNQELGSFLLQVIWCVDSYTPNPSEVPEFYGALRRLQLWHGGGLYIICQDEEVTNEWPPFLPLQCSQNSGQIVSDTVDSMWRGNLIVSEDNGDAQIFSECVLSCISGQPVLMADSKQDPLYLLPKVEVVCDFDTGTLPWMYVKQGSVYSLTPAPCSDLEEQQEASELLQLLTQRPGSGTLIRLRYSPLPPTMEGVKSLTTAEWKKSYADGNFDVLPSLSFKGHHLILNMVLLSEGAVPGKGLLVALQDPSACGEDVFKLIKKHTSKSNEEDKKKVLSLLKETPCLTSLHMAALSHLALNLPKQIKRRVESRGADKELDPEMKSQLEAEASKQLLQSLLQMPAPPYTLPTQTHTILPETCVSSSMQWAEYVALVEAEQEAERTLNKNRNAGEFLGGLAPPPLPENILPLEAAQLTKLFNKSGEATEKIRKKMTAKLPSAKLFNLRGRTTLEEIKSTSWADALYSRQHGLYFNVDEQSERLEESCMQLQAQFIRRETAATCTIFQDKEAAFVTVNSNQSSNSNRADPSKGKTKPDDKSRRSLAPKVTNAASEADTASVKSGTNSSRQLNARRKSPRKSQIQPEKGRRSPRKSGRRESDDLVKPSSLLKPASTKKNKTGSGKNNPAPATLSDAHKAKLRIAIVQSLESEGMNMKDSLFKVCFKKLFAVSLPFVKDVILVSKGSTSKALDKITKSHVKQVIEFEKLKNNKR</sequence>
<protein>
    <submittedName>
        <fullName evidence="4">Uncharacterized protein</fullName>
    </submittedName>
</protein>
<feature type="compositionally biased region" description="Polar residues" evidence="1">
    <location>
        <begin position="658"/>
        <end position="669"/>
    </location>
</feature>
<accession>A0AAV2PUE5</accession>
<dbReference type="InterPro" id="IPR039061">
    <property type="entry name" value="MTBP"/>
</dbReference>
<evidence type="ECO:0000259" key="3">
    <source>
        <dbReference type="Pfam" id="PF14920"/>
    </source>
</evidence>
<dbReference type="GO" id="GO:0031396">
    <property type="term" value="P:regulation of protein ubiquitination"/>
    <property type="evidence" value="ECO:0007669"/>
    <property type="project" value="InterPro"/>
</dbReference>
<dbReference type="GO" id="GO:0007089">
    <property type="term" value="P:traversing start control point of mitotic cell cycle"/>
    <property type="evidence" value="ECO:0007669"/>
    <property type="project" value="TreeGrafter"/>
</dbReference>
<dbReference type="AlphaFoldDB" id="A0AAV2PUE5"/>
<evidence type="ECO:0000256" key="1">
    <source>
        <dbReference type="SAM" id="MobiDB-lite"/>
    </source>
</evidence>
<dbReference type="InterPro" id="IPR029418">
    <property type="entry name" value="MTBP_C"/>
</dbReference>
<gene>
    <name evidence="4" type="ORF">MNOR_LOCUS3514</name>
</gene>
<dbReference type="InterPro" id="IPR029421">
    <property type="entry name" value="MTBP_N"/>
</dbReference>
<feature type="non-terminal residue" evidence="4">
    <location>
        <position position="1"/>
    </location>
</feature>
<comment type="caution">
    <text evidence="4">The sequence shown here is derived from an EMBL/GenBank/DDBJ whole genome shotgun (WGS) entry which is preliminary data.</text>
</comment>
<feature type="domain" description="DM2" evidence="2">
    <location>
        <begin position="68"/>
        <end position="192"/>
    </location>
</feature>
<dbReference type="PANTHER" id="PTHR14382">
    <property type="entry name" value="MDM2-BINDING PROTEIN"/>
    <property type="match status" value="1"/>
</dbReference>
<evidence type="ECO:0000313" key="4">
    <source>
        <dbReference type="EMBL" id="CAL4063659.1"/>
    </source>
</evidence>
<dbReference type="GO" id="GO:0000776">
    <property type="term" value="C:kinetochore"/>
    <property type="evidence" value="ECO:0007669"/>
    <property type="project" value="TreeGrafter"/>
</dbReference>
<dbReference type="EMBL" id="CAXKWB010001207">
    <property type="protein sequence ID" value="CAL4063659.1"/>
    <property type="molecule type" value="Genomic_DNA"/>
</dbReference>
<feature type="compositionally biased region" description="Basic and acidic residues" evidence="1">
    <location>
        <begin position="627"/>
        <end position="640"/>
    </location>
</feature>
<dbReference type="Pfam" id="PF14920">
    <property type="entry name" value="MTBP_C"/>
    <property type="match status" value="1"/>
</dbReference>
<dbReference type="Pfam" id="PF14918">
    <property type="entry name" value="MTBP_N"/>
    <property type="match status" value="1"/>
</dbReference>